<dbReference type="RefSeq" id="WP_186835117.1">
    <property type="nucleotide sequence ID" value="NZ_JACOOQ010000010.1"/>
</dbReference>
<dbReference type="EMBL" id="JACOOQ010000010">
    <property type="protein sequence ID" value="MBC5640254.1"/>
    <property type="molecule type" value="Genomic_DNA"/>
</dbReference>
<dbReference type="GO" id="GO:0016020">
    <property type="term" value="C:membrane"/>
    <property type="evidence" value="ECO:0007669"/>
    <property type="project" value="InterPro"/>
</dbReference>
<dbReference type="Pfam" id="PF02325">
    <property type="entry name" value="CCB3_YggT"/>
    <property type="match status" value="1"/>
</dbReference>
<feature type="transmembrane region" description="Helical" evidence="1">
    <location>
        <begin position="51"/>
        <end position="72"/>
    </location>
</feature>
<evidence type="ECO:0000313" key="3">
    <source>
        <dbReference type="Proteomes" id="UP000662088"/>
    </source>
</evidence>
<dbReference type="Proteomes" id="UP000662088">
    <property type="component" value="Unassembled WGS sequence"/>
</dbReference>
<comment type="caution">
    <text evidence="2">The sequence shown here is derived from an EMBL/GenBank/DDBJ whole genome shotgun (WGS) entry which is preliminary data.</text>
</comment>
<gene>
    <name evidence="2" type="ORF">H8R92_07365</name>
</gene>
<dbReference type="InterPro" id="IPR003425">
    <property type="entry name" value="CCB3/YggT"/>
</dbReference>
<evidence type="ECO:0000256" key="1">
    <source>
        <dbReference type="SAM" id="Phobius"/>
    </source>
</evidence>
<protein>
    <submittedName>
        <fullName evidence="2">YggT family protein</fullName>
    </submittedName>
</protein>
<keyword evidence="1" id="KW-1133">Transmembrane helix</keyword>
<dbReference type="AlphaFoldDB" id="A0A8I0DNC0"/>
<organism evidence="2 3">
    <name type="scientific">Clostridium lentum</name>
    <dbReference type="NCBI Taxonomy" id="2763037"/>
    <lineage>
        <taxon>Bacteria</taxon>
        <taxon>Bacillati</taxon>
        <taxon>Bacillota</taxon>
        <taxon>Clostridia</taxon>
        <taxon>Eubacteriales</taxon>
        <taxon>Clostridiaceae</taxon>
        <taxon>Clostridium</taxon>
    </lineage>
</organism>
<name>A0A8I0DNC0_9CLOT</name>
<accession>A0A8I0DNC0</accession>
<keyword evidence="1" id="KW-0812">Transmembrane</keyword>
<keyword evidence="3" id="KW-1185">Reference proteome</keyword>
<keyword evidence="1" id="KW-0472">Membrane</keyword>
<proteinExistence type="predicted"/>
<reference evidence="2" key="1">
    <citation type="submission" date="2020-08" db="EMBL/GenBank/DDBJ databases">
        <title>Genome public.</title>
        <authorList>
            <person name="Liu C."/>
            <person name="Sun Q."/>
        </authorList>
    </citation>
    <scope>NUCLEOTIDE SEQUENCE</scope>
    <source>
        <strain evidence="2">NSJ-42</strain>
    </source>
</reference>
<evidence type="ECO:0000313" key="2">
    <source>
        <dbReference type="EMBL" id="MBC5640254.1"/>
    </source>
</evidence>
<sequence length="73" mass="8256">MNVLNITILAEVIFSYIPNARAMSIYNILVSINNPILEPIRRLQSMFLGDMMIDFSPIVAILLLNMISGILIY</sequence>